<reference evidence="2 3" key="1">
    <citation type="submission" date="2020-02" db="EMBL/GenBank/DDBJ databases">
        <authorList>
            <person name="Ma Q."/>
            <person name="Huang Y."/>
            <person name="Song X."/>
            <person name="Pei D."/>
        </authorList>
    </citation>
    <scope>NUCLEOTIDE SEQUENCE [LARGE SCALE GENOMIC DNA]</scope>
    <source>
        <strain evidence="2">Sxm20200214</strain>
        <tissue evidence="2">Leaf</tissue>
    </source>
</reference>
<evidence type="ECO:0000313" key="2">
    <source>
        <dbReference type="EMBL" id="KAG2299169.1"/>
    </source>
</evidence>
<proteinExistence type="predicted"/>
<evidence type="ECO:0000313" key="3">
    <source>
        <dbReference type="Proteomes" id="UP000886595"/>
    </source>
</evidence>
<dbReference type="OrthoDB" id="1112922at2759"/>
<comment type="caution">
    <text evidence="2">The sequence shown here is derived from an EMBL/GenBank/DDBJ whole genome shotgun (WGS) entry which is preliminary data.</text>
</comment>
<protein>
    <recommendedName>
        <fullName evidence="1">Replication protein A 70 kDa DNA-binding subunit B/D first OB fold domain-containing protein</fullName>
    </recommendedName>
</protein>
<dbReference type="InterPro" id="IPR012340">
    <property type="entry name" value="NA-bd_OB-fold"/>
</dbReference>
<dbReference type="EMBL" id="JAAMPC010000008">
    <property type="protein sequence ID" value="KAG2299169.1"/>
    <property type="molecule type" value="Genomic_DNA"/>
</dbReference>
<dbReference type="SUPFAM" id="SSF50249">
    <property type="entry name" value="Nucleic acid-binding proteins"/>
    <property type="match status" value="1"/>
</dbReference>
<name>A0A8X7S7X6_BRACI</name>
<dbReference type="Proteomes" id="UP000886595">
    <property type="component" value="Unassembled WGS sequence"/>
</dbReference>
<dbReference type="Gene3D" id="2.40.50.140">
    <property type="entry name" value="Nucleic acid-binding proteins"/>
    <property type="match status" value="1"/>
</dbReference>
<dbReference type="CDD" id="cd04481">
    <property type="entry name" value="RPA1_DBD_B_like"/>
    <property type="match status" value="1"/>
</dbReference>
<accession>A0A8X7S7X6</accession>
<gene>
    <name evidence="2" type="ORF">Bca52824_035641</name>
</gene>
<dbReference type="Pfam" id="PF02721">
    <property type="entry name" value="DUF223"/>
    <property type="match status" value="1"/>
</dbReference>
<dbReference type="AlphaFoldDB" id="A0A8X7S7X6"/>
<dbReference type="InterPro" id="IPR003871">
    <property type="entry name" value="RFA1B/D_OB_1st"/>
</dbReference>
<evidence type="ECO:0000259" key="1">
    <source>
        <dbReference type="Pfam" id="PF02721"/>
    </source>
</evidence>
<sequence length="125" mass="14022">MTSKMQIKTFSSANEAKIPINDLKPKHTTKMVHVKVLHSWKQNVQPGGETLEFVLADEKNTMLLMGNLTDILHSACNQDDGMVTLLFRFAKPGKFRGELQISNSFDASQMIINPTIPEAEAFKDM</sequence>
<feature type="domain" description="Replication protein A 70 kDa DNA-binding subunit B/D first OB fold" evidence="1">
    <location>
        <begin position="20"/>
        <end position="59"/>
    </location>
</feature>
<keyword evidence="3" id="KW-1185">Reference proteome</keyword>
<organism evidence="2 3">
    <name type="scientific">Brassica carinata</name>
    <name type="common">Ethiopian mustard</name>
    <name type="synonym">Abyssinian cabbage</name>
    <dbReference type="NCBI Taxonomy" id="52824"/>
    <lineage>
        <taxon>Eukaryota</taxon>
        <taxon>Viridiplantae</taxon>
        <taxon>Streptophyta</taxon>
        <taxon>Embryophyta</taxon>
        <taxon>Tracheophyta</taxon>
        <taxon>Spermatophyta</taxon>
        <taxon>Magnoliopsida</taxon>
        <taxon>eudicotyledons</taxon>
        <taxon>Gunneridae</taxon>
        <taxon>Pentapetalae</taxon>
        <taxon>rosids</taxon>
        <taxon>malvids</taxon>
        <taxon>Brassicales</taxon>
        <taxon>Brassicaceae</taxon>
        <taxon>Brassiceae</taxon>
        <taxon>Brassica</taxon>
    </lineage>
</organism>